<dbReference type="Proteomes" id="UP000701801">
    <property type="component" value="Unassembled WGS sequence"/>
</dbReference>
<feature type="compositionally biased region" description="Basic and acidic residues" evidence="1">
    <location>
        <begin position="246"/>
        <end position="271"/>
    </location>
</feature>
<proteinExistence type="predicted"/>
<feature type="compositionally biased region" description="Polar residues" evidence="1">
    <location>
        <begin position="876"/>
        <end position="894"/>
    </location>
</feature>
<sequence>MDPVTILGAVGSVVGIAAFGLQLSQFVNDFLGQYERANENLHDVCYGLERTIAVLDQIEELLKLEKENRTSKSGKPELFNDKALVEVRKNTDACLKVFWRIEAAILYAKETPKDLEKRLKEQLQEFHDKVQKGEEKGLADRNIIRLAKRRNMNRVQRFVYTFSTGKQLTRYRDQLNFLQQSLSLLLHVVQLGMYLRAPKTPVNSYDVLSTREIIKLTAEKRRQAKDMLSDDDDDFADTMPPPYKTYDSHRRSDESRRTKPHRDNFGKEEERRHRHKIPNSQDFRPLRRRASSTENDLQRGRTEKRGTYINRTIDKQFNAASASPRRRDELKIQERSSAESIEAHADYEVKGEVAQRHMEGELQKDLKRARKGKRVTELDSQLADSSKSYPEIPFSQSPTRMDDDELHSMRPQHDSVVGSPIVERQKQDSPFSRIRTRLEKVPAKYQKPSVTEQLPDEFQEEISDVDEALRNFEKIYQPKPKSPSMEVLPNLTSKSSLLIPPADDLGKLTPEMEAALLDEPIPVLEQALLTNVANLQVSNTSNGEEDTLNNNHSLTELIFSPKDMDVTAFSLRTEYKSRRNESAQLENKRKENPGGPVTPRTSIPLGVEVAIPPKTSSSSLNSTIVEHLEVDLTWTEELSQKKSEVSLQHVPGAWIDDDESLDPIRSKSTSIAEYSLQEDVEGNKETINWENAVKVAEQGEAKLAVKEPTDYTPPRPSDQRIKPRHVVSSKQGSIIDHTETLQQSEDQPRQSPVNEKSQPKIAIHIPSSPQTRGRGMPSPNLTLQSMTARKMGMSPKAPSNQSVSESPKTPTPIIDTGFSKKPIRSSLDQTPQERKDDQLVSKVEGPSQDAREMGTQHKEENRLAEIRNVPPMATLAQDNAWTENSDSVGTTNKISESEREEQEQDPSAIDQQMGGTVNQSGGLSSPTVPESLTPQIHVTLSGMDSPKGLSERCTTYSTSVLNNQETPHERDQKIDVFRFLVPEDDIDAPQDSTPMQRTDEKFEETKDTSSIDIEAETSSIISSLSTPGREQTRLRGLWRIKTPRDFVTQSDMEELFGRGSFLTAFVIRGKDYHKIPCPGHFSSRQRDLEKSQSSGPISWRRFAFLTTDEMSALSAITSSEENVQLRTSLVHLKRLRKEKLKFWSNENRALVAIIQNQKPGVQKSPQDRLEDDEDSEEAVTSPKLEKSSILRTMKEMRNSPMRDENIEIFVIYAAFTIRVLEPQNEYGDCSSVPPTADREGFSEADILQRITELKMDGPHVIEKKLKLLKTQQTEIAKIVRDMNKDECEPGFIWNVAQLERIDGQATGLRSVTVYFRKRPLGVETFITPELFEAPRLEKASPKPATSKTLLPVNTNVYAGPAEVPRNDTPPIILSARIADNSANTTSDPPELTPVMPWNTMKPGTARKAPERRRTPDLRGKSITESSASVSSEWSTLSSSLSSYQPKKRRTEASTYNPYRHNPEIPIRNINSLPTGPHFPNPFDSRNRSLYFQDPQVQYYSSFHPPAPAANWAMPPPIVPPTTQPHRVPMTRAPSPPTAPEITEKRAHFADDTEDKKNKRPAVPPSRRNSESTQEQDRRTPQHTQKKSPAQLRTPKYPPSNAYSALPGLEPVRKDSRKSAPLKRRSMLPYPASFDSRSFRLEPTESEVLQEDTRLVRDLLLEWVPNGDEDEDGETDGDKEKDEI</sequence>
<evidence type="ECO:0000256" key="1">
    <source>
        <dbReference type="SAM" id="MobiDB-lite"/>
    </source>
</evidence>
<evidence type="ECO:0000313" key="3">
    <source>
        <dbReference type="Proteomes" id="UP000701801"/>
    </source>
</evidence>
<gene>
    <name evidence="2" type="ORF">HYALB_00010996</name>
</gene>
<dbReference type="OrthoDB" id="5431013at2759"/>
<feature type="compositionally biased region" description="Low complexity" evidence="1">
    <location>
        <begin position="1422"/>
        <end position="1442"/>
    </location>
</feature>
<accession>A0A9N9LGL0</accession>
<protein>
    <submittedName>
        <fullName evidence="2">Uncharacterized protein</fullName>
    </submittedName>
</protein>
<feature type="compositionally biased region" description="Basic and acidic residues" evidence="1">
    <location>
        <begin position="1541"/>
        <end position="1556"/>
    </location>
</feature>
<feature type="region of interest" description="Disordered" evidence="1">
    <location>
        <begin position="700"/>
        <end position="931"/>
    </location>
</feature>
<feature type="region of interest" description="Disordered" evidence="1">
    <location>
        <begin position="985"/>
        <end position="1010"/>
    </location>
</feature>
<feature type="compositionally biased region" description="Basic and acidic residues" evidence="1">
    <location>
        <begin position="577"/>
        <end position="592"/>
    </location>
</feature>
<feature type="region of interest" description="Disordered" evidence="1">
    <location>
        <begin position="222"/>
        <end position="305"/>
    </location>
</feature>
<reference evidence="2" key="1">
    <citation type="submission" date="2021-07" db="EMBL/GenBank/DDBJ databases">
        <authorList>
            <person name="Durling M."/>
        </authorList>
    </citation>
    <scope>NUCLEOTIDE SEQUENCE</scope>
</reference>
<feature type="compositionally biased region" description="Polar residues" evidence="1">
    <location>
        <begin position="740"/>
        <end position="756"/>
    </location>
</feature>
<feature type="region of interest" description="Disordered" evidence="1">
    <location>
        <begin position="367"/>
        <end position="411"/>
    </location>
</feature>
<feature type="compositionally biased region" description="Polar residues" evidence="1">
    <location>
        <begin position="797"/>
        <end position="808"/>
    </location>
</feature>
<feature type="compositionally biased region" description="Polar residues" evidence="1">
    <location>
        <begin position="909"/>
        <end position="931"/>
    </location>
</feature>
<keyword evidence="3" id="KW-1185">Reference proteome</keyword>
<feature type="region of interest" description="Disordered" evidence="1">
    <location>
        <begin position="1157"/>
        <end position="1184"/>
    </location>
</feature>
<feature type="compositionally biased region" description="Basic and acidic residues" evidence="1">
    <location>
        <begin position="997"/>
        <end position="1009"/>
    </location>
</feature>
<feature type="compositionally biased region" description="Pro residues" evidence="1">
    <location>
        <begin position="1513"/>
        <end position="1522"/>
    </location>
</feature>
<feature type="region of interest" description="Disordered" evidence="1">
    <location>
        <begin position="1513"/>
        <end position="1647"/>
    </location>
</feature>
<organism evidence="2 3">
    <name type="scientific">Hymenoscyphus albidus</name>
    <dbReference type="NCBI Taxonomy" id="595503"/>
    <lineage>
        <taxon>Eukaryota</taxon>
        <taxon>Fungi</taxon>
        <taxon>Dikarya</taxon>
        <taxon>Ascomycota</taxon>
        <taxon>Pezizomycotina</taxon>
        <taxon>Leotiomycetes</taxon>
        <taxon>Helotiales</taxon>
        <taxon>Helotiaceae</taxon>
        <taxon>Hymenoscyphus</taxon>
    </lineage>
</organism>
<feature type="region of interest" description="Disordered" evidence="1">
    <location>
        <begin position="1662"/>
        <end position="1683"/>
    </location>
</feature>
<comment type="caution">
    <text evidence="2">The sequence shown here is derived from an EMBL/GenBank/DDBJ whole genome shotgun (WGS) entry which is preliminary data.</text>
</comment>
<feature type="region of interest" description="Disordered" evidence="1">
    <location>
        <begin position="1378"/>
        <end position="1472"/>
    </location>
</feature>
<feature type="region of interest" description="Disordered" evidence="1">
    <location>
        <begin position="577"/>
        <end position="603"/>
    </location>
</feature>
<feature type="compositionally biased region" description="Basic and acidic residues" evidence="1">
    <location>
        <begin position="296"/>
        <end position="305"/>
    </location>
</feature>
<feature type="compositionally biased region" description="Basic and acidic residues" evidence="1">
    <location>
        <begin position="1407"/>
        <end position="1421"/>
    </location>
</feature>
<feature type="compositionally biased region" description="Basic and acidic residues" evidence="1">
    <location>
        <begin position="849"/>
        <end position="865"/>
    </location>
</feature>
<name>A0A9N9LGL0_9HELO</name>
<evidence type="ECO:0000313" key="2">
    <source>
        <dbReference type="EMBL" id="CAG8972217.1"/>
    </source>
</evidence>
<dbReference type="EMBL" id="CAJVRM010000039">
    <property type="protein sequence ID" value="CAG8972217.1"/>
    <property type="molecule type" value="Genomic_DNA"/>
</dbReference>
<feature type="compositionally biased region" description="Basic and acidic residues" evidence="1">
    <location>
        <begin position="700"/>
        <end position="709"/>
    </location>
</feature>
<feature type="compositionally biased region" description="Polar residues" evidence="1">
    <location>
        <begin position="378"/>
        <end position="399"/>
    </location>
</feature>